<keyword evidence="3" id="KW-0963">Cytoplasm</keyword>
<evidence type="ECO:0000256" key="1">
    <source>
        <dbReference type="ARBA" id="ARBA00022741"/>
    </source>
</evidence>
<dbReference type="PROSITE" id="PS51721">
    <property type="entry name" value="G_CP"/>
    <property type="match status" value="1"/>
</dbReference>
<protein>
    <recommendedName>
        <fullName evidence="3">Ribosome biogenesis GTPase A</fullName>
    </recommendedName>
</protein>
<dbReference type="InterPro" id="IPR016478">
    <property type="entry name" value="GTPase_MTG1"/>
</dbReference>
<dbReference type="PANTHER" id="PTHR45782">
    <property type="entry name" value="MITOCHONDRIAL RIBOSOME-ASSOCIATED GTPASE 1"/>
    <property type="match status" value="1"/>
</dbReference>
<dbReference type="NCBIfam" id="TIGR03596">
    <property type="entry name" value="GTPase_YlqF"/>
    <property type="match status" value="1"/>
</dbReference>
<dbReference type="PANTHER" id="PTHR45782:SF4">
    <property type="entry name" value="MITOCHONDRIAL RIBOSOME-ASSOCIATED GTPASE 1"/>
    <property type="match status" value="1"/>
</dbReference>
<dbReference type="EMBL" id="CP088155">
    <property type="protein sequence ID" value="WYM97058.1"/>
    <property type="molecule type" value="Genomic_DNA"/>
</dbReference>
<dbReference type="InterPro" id="IPR019991">
    <property type="entry name" value="GTP-bd_ribosome_bgen"/>
</dbReference>
<name>A0ABZ2TKS4_9BACT</name>
<comment type="function">
    <text evidence="3">Required for a late step of 50S ribosomal subunit assembly. Has GTPase activity.</text>
</comment>
<evidence type="ECO:0000259" key="4">
    <source>
        <dbReference type="PROSITE" id="PS51721"/>
    </source>
</evidence>
<dbReference type="PIRSF" id="PIRSF006230">
    <property type="entry name" value="MG442"/>
    <property type="match status" value="1"/>
</dbReference>
<comment type="similarity">
    <text evidence="3">Belongs to the TRAFAC class YlqF/YawG GTPase family. MTG1 subfamily.</text>
</comment>
<accession>A0ABZ2TKS4</accession>
<evidence type="ECO:0000256" key="3">
    <source>
        <dbReference type="PIRNR" id="PIRNR006230"/>
    </source>
</evidence>
<keyword evidence="2 3" id="KW-0342">GTP-binding</keyword>
<keyword evidence="6" id="KW-1185">Reference proteome</keyword>
<dbReference type="RefSeq" id="WP_405311278.1">
    <property type="nucleotide sequence ID" value="NZ_CP088155.1"/>
</dbReference>
<evidence type="ECO:0000256" key="2">
    <source>
        <dbReference type="ARBA" id="ARBA00023134"/>
    </source>
</evidence>
<dbReference type="InterPro" id="IPR027417">
    <property type="entry name" value="P-loop_NTPase"/>
</dbReference>
<dbReference type="Pfam" id="PF01926">
    <property type="entry name" value="MMR_HSR1"/>
    <property type="match status" value="1"/>
</dbReference>
<dbReference type="InterPro" id="IPR030378">
    <property type="entry name" value="G_CP_dom"/>
</dbReference>
<comment type="subcellular location">
    <subcellularLocation>
        <location evidence="3">Cytoplasm</location>
    </subcellularLocation>
</comment>
<dbReference type="InterPro" id="IPR023179">
    <property type="entry name" value="GTP-bd_ortho_bundle_sf"/>
</dbReference>
<organism evidence="5 6">
    <name type="scientific">Metamycoplasma faucium</name>
    <dbReference type="NCBI Taxonomy" id="56142"/>
    <lineage>
        <taxon>Bacteria</taxon>
        <taxon>Bacillati</taxon>
        <taxon>Mycoplasmatota</taxon>
        <taxon>Mycoplasmoidales</taxon>
        <taxon>Metamycoplasmataceae</taxon>
        <taxon>Metamycoplasma</taxon>
    </lineage>
</organism>
<evidence type="ECO:0000313" key="5">
    <source>
        <dbReference type="EMBL" id="WYM97058.1"/>
    </source>
</evidence>
<dbReference type="SUPFAM" id="SSF52540">
    <property type="entry name" value="P-loop containing nucleoside triphosphate hydrolases"/>
    <property type="match status" value="1"/>
</dbReference>
<dbReference type="Gene3D" id="3.40.50.300">
    <property type="entry name" value="P-loop containing nucleotide triphosphate hydrolases"/>
    <property type="match status" value="1"/>
</dbReference>
<dbReference type="Proteomes" id="UP001622612">
    <property type="component" value="Chromosome"/>
</dbReference>
<proteinExistence type="inferred from homology"/>
<dbReference type="PRINTS" id="PR00326">
    <property type="entry name" value="GTP1OBG"/>
</dbReference>
<sequence>MINWFPGHMAKSLRELKEKQKVFDLFIILLDARLPLTSFNPEIYKIANKKPILFIFNKADKTNKDKINAFIPQYQKMGEVILSNLKDKKSILKINSKINNIYKLFDEKNKLKNKLTPPLKCVVLGIPNIGKSTLINALANSRVAKVGNIPGITKSEQWINCNKYLLLDTPGILMPKLGNDDVGAKLAIVDSIRIDALNLNEVIVEIYKLLSKTNKWVLEKINLAPSFDEEQIFAEINQYARRNKILKAGNEIDLNKSIKLLLQYFKNIDNIIYD</sequence>
<gene>
    <name evidence="5" type="primary">ylqF</name>
    <name evidence="5" type="ORF">LQ356_02450</name>
</gene>
<keyword evidence="1 3" id="KW-0547">Nucleotide-binding</keyword>
<reference evidence="5" key="1">
    <citation type="submission" date="2021-11" db="EMBL/GenBank/DDBJ databases">
        <title>The first genome sequence of unculturable Mycoplasma faucium obtained by de novo assembly of metagenomic reads.</title>
        <authorList>
            <person name="Sabat A.J."/>
            <person name="Bathoorn E."/>
            <person name="Akkerboom V."/>
            <person name="Friedrich A.W."/>
        </authorList>
    </citation>
    <scope>NUCLEOTIDE SEQUENCE [LARGE SCALE GENOMIC DNA]</scope>
    <source>
        <strain evidence="5">UMCG-MFM1</strain>
    </source>
</reference>
<feature type="domain" description="CP-type G" evidence="4">
    <location>
        <begin position="13"/>
        <end position="175"/>
    </location>
</feature>
<dbReference type="InterPro" id="IPR006073">
    <property type="entry name" value="GTP-bd"/>
</dbReference>
<evidence type="ECO:0000313" key="6">
    <source>
        <dbReference type="Proteomes" id="UP001622612"/>
    </source>
</evidence>
<dbReference type="CDD" id="cd01856">
    <property type="entry name" value="YlqF"/>
    <property type="match status" value="1"/>
</dbReference>
<dbReference type="Gene3D" id="1.10.1580.10">
    <property type="match status" value="1"/>
</dbReference>